<comment type="similarity">
    <text evidence="5">Belongs to the SAT4 family.</text>
</comment>
<evidence type="ECO:0000256" key="5">
    <source>
        <dbReference type="ARBA" id="ARBA00038359"/>
    </source>
</evidence>
<feature type="transmembrane region" description="Helical" evidence="7">
    <location>
        <begin position="111"/>
        <end position="135"/>
    </location>
</feature>
<dbReference type="EMBL" id="CAOQHR010000011">
    <property type="protein sequence ID" value="CAI6340838.1"/>
    <property type="molecule type" value="Genomic_DNA"/>
</dbReference>
<protein>
    <recommendedName>
        <fullName evidence="8">Rhodopsin domain-containing protein</fullName>
    </recommendedName>
</protein>
<dbReference type="AlphaFoldDB" id="A0A9W4UQ11"/>
<feature type="transmembrane region" description="Helical" evidence="7">
    <location>
        <begin position="262"/>
        <end position="284"/>
    </location>
</feature>
<organism evidence="9 10">
    <name type="scientific">Periconia digitata</name>
    <dbReference type="NCBI Taxonomy" id="1303443"/>
    <lineage>
        <taxon>Eukaryota</taxon>
        <taxon>Fungi</taxon>
        <taxon>Dikarya</taxon>
        <taxon>Ascomycota</taxon>
        <taxon>Pezizomycotina</taxon>
        <taxon>Dothideomycetes</taxon>
        <taxon>Pleosporomycetidae</taxon>
        <taxon>Pleosporales</taxon>
        <taxon>Massarineae</taxon>
        <taxon>Periconiaceae</taxon>
        <taxon>Periconia</taxon>
    </lineage>
</organism>
<feature type="transmembrane region" description="Helical" evidence="7">
    <location>
        <begin position="191"/>
        <end position="216"/>
    </location>
</feature>
<keyword evidence="3 7" id="KW-1133">Transmembrane helix</keyword>
<evidence type="ECO:0000256" key="1">
    <source>
        <dbReference type="ARBA" id="ARBA00004141"/>
    </source>
</evidence>
<evidence type="ECO:0000256" key="7">
    <source>
        <dbReference type="SAM" id="Phobius"/>
    </source>
</evidence>
<accession>A0A9W4UQ11</accession>
<evidence type="ECO:0000256" key="3">
    <source>
        <dbReference type="ARBA" id="ARBA00022989"/>
    </source>
</evidence>
<gene>
    <name evidence="9" type="ORF">PDIGIT_LOCUS14023</name>
</gene>
<evidence type="ECO:0000313" key="9">
    <source>
        <dbReference type="EMBL" id="CAI6340838.1"/>
    </source>
</evidence>
<reference evidence="9" key="1">
    <citation type="submission" date="2023-01" db="EMBL/GenBank/DDBJ databases">
        <authorList>
            <person name="Van Ghelder C."/>
            <person name="Rancurel C."/>
        </authorList>
    </citation>
    <scope>NUCLEOTIDE SEQUENCE</scope>
    <source>
        <strain evidence="9">CNCM I-4278</strain>
    </source>
</reference>
<feature type="transmembrane region" description="Helical" evidence="7">
    <location>
        <begin position="35"/>
        <end position="57"/>
    </location>
</feature>
<dbReference type="InterPro" id="IPR049326">
    <property type="entry name" value="Rhodopsin_dom_fungi"/>
</dbReference>
<feature type="transmembrane region" description="Helical" evidence="7">
    <location>
        <begin position="147"/>
        <end position="171"/>
    </location>
</feature>
<feature type="domain" description="Rhodopsin" evidence="8">
    <location>
        <begin position="53"/>
        <end position="292"/>
    </location>
</feature>
<dbReference type="PANTHER" id="PTHR33048">
    <property type="entry name" value="PTH11-LIKE INTEGRAL MEMBRANE PROTEIN (AFU_ORTHOLOGUE AFUA_5G11245)"/>
    <property type="match status" value="1"/>
</dbReference>
<dbReference type="OrthoDB" id="5342292at2759"/>
<sequence>MASLTMASRSTFVPALKPPPGITSNPNHPSSWTRLASILVAACITLYTIAFVLRCYVRFYMKRLFILEDAMCIVLWAGMVAHSAILLHNVTSGGGMHEWDISPEVSHKQEYWFFVGSLLYSSLMGLAKVAVLSLYRRVFSPRKRTPFDIMIKVLAALIICFCIIYSSIRIFSCRPREKIWNPSLPGKCVNFLWILYMGGGLNVISDWVILLLPLHAVYHLQMRIKKKILVAIVFTFGACAPICATAGLIGRITISDKDDHSWYRPGILVWGAGELTSGMIILCLPELAPLFRLNSHSSRNAPHQPSPATIRERNRRQAARRGPSDPYISNSLMETTIIGDERPYIELTDLAKNARAAPYNGGKDQLETIENRISVRTDIKVETSDIAQRA</sequence>
<proteinExistence type="inferred from homology"/>
<dbReference type="Pfam" id="PF20684">
    <property type="entry name" value="Fung_rhodopsin"/>
    <property type="match status" value="1"/>
</dbReference>
<keyword evidence="10" id="KW-1185">Reference proteome</keyword>
<evidence type="ECO:0000256" key="6">
    <source>
        <dbReference type="SAM" id="MobiDB-lite"/>
    </source>
</evidence>
<dbReference type="GO" id="GO:0016020">
    <property type="term" value="C:membrane"/>
    <property type="evidence" value="ECO:0007669"/>
    <property type="project" value="UniProtKB-SubCell"/>
</dbReference>
<name>A0A9W4UQ11_9PLEO</name>
<dbReference type="InterPro" id="IPR052337">
    <property type="entry name" value="SAT4-like"/>
</dbReference>
<comment type="subcellular location">
    <subcellularLocation>
        <location evidence="1">Membrane</location>
        <topology evidence="1">Multi-pass membrane protein</topology>
    </subcellularLocation>
</comment>
<evidence type="ECO:0000259" key="8">
    <source>
        <dbReference type="Pfam" id="PF20684"/>
    </source>
</evidence>
<feature type="region of interest" description="Disordered" evidence="6">
    <location>
        <begin position="297"/>
        <end position="326"/>
    </location>
</feature>
<feature type="compositionally biased region" description="Polar residues" evidence="6">
    <location>
        <begin position="297"/>
        <end position="307"/>
    </location>
</feature>
<evidence type="ECO:0000256" key="2">
    <source>
        <dbReference type="ARBA" id="ARBA00022692"/>
    </source>
</evidence>
<keyword evidence="4 7" id="KW-0472">Membrane</keyword>
<feature type="transmembrane region" description="Helical" evidence="7">
    <location>
        <begin position="69"/>
        <end position="91"/>
    </location>
</feature>
<evidence type="ECO:0000313" key="10">
    <source>
        <dbReference type="Proteomes" id="UP001152607"/>
    </source>
</evidence>
<evidence type="ECO:0000256" key="4">
    <source>
        <dbReference type="ARBA" id="ARBA00023136"/>
    </source>
</evidence>
<feature type="transmembrane region" description="Helical" evidence="7">
    <location>
        <begin position="228"/>
        <end position="250"/>
    </location>
</feature>
<comment type="caution">
    <text evidence="9">The sequence shown here is derived from an EMBL/GenBank/DDBJ whole genome shotgun (WGS) entry which is preliminary data.</text>
</comment>
<dbReference type="PANTHER" id="PTHR33048:SF160">
    <property type="entry name" value="SAT4 FAMILY MEMBRANE PROTEIN"/>
    <property type="match status" value="1"/>
</dbReference>
<keyword evidence="2 7" id="KW-0812">Transmembrane</keyword>
<dbReference type="Proteomes" id="UP001152607">
    <property type="component" value="Unassembled WGS sequence"/>
</dbReference>